<organism evidence="1 2">
    <name type="scientific">Faunimonas pinastri</name>
    <dbReference type="NCBI Taxonomy" id="1855383"/>
    <lineage>
        <taxon>Bacteria</taxon>
        <taxon>Pseudomonadati</taxon>
        <taxon>Pseudomonadota</taxon>
        <taxon>Alphaproteobacteria</taxon>
        <taxon>Hyphomicrobiales</taxon>
        <taxon>Afifellaceae</taxon>
        <taxon>Faunimonas</taxon>
    </lineage>
</organism>
<evidence type="ECO:0000313" key="2">
    <source>
        <dbReference type="Proteomes" id="UP000199647"/>
    </source>
</evidence>
<name>A0A1H9PWH1_9HYPH</name>
<dbReference type="AlphaFoldDB" id="A0A1H9PWH1"/>
<protein>
    <submittedName>
        <fullName evidence="1">Uncharacterized protein</fullName>
    </submittedName>
</protein>
<proteinExistence type="predicted"/>
<dbReference type="Proteomes" id="UP000199647">
    <property type="component" value="Unassembled WGS sequence"/>
</dbReference>
<sequence>MNLHFRLRFVRKGESPLQRQERAGAGSLVCSGFHWEVSKIDEAAGTA</sequence>
<reference evidence="1 2" key="1">
    <citation type="submission" date="2016-10" db="EMBL/GenBank/DDBJ databases">
        <authorList>
            <person name="de Groot N.N."/>
        </authorList>
    </citation>
    <scope>NUCLEOTIDE SEQUENCE [LARGE SCALE GENOMIC DNA]</scope>
    <source>
        <strain evidence="1 2">A52C2</strain>
    </source>
</reference>
<evidence type="ECO:0000313" key="1">
    <source>
        <dbReference type="EMBL" id="SER52522.1"/>
    </source>
</evidence>
<dbReference type="EMBL" id="FOFG01000023">
    <property type="protein sequence ID" value="SER52522.1"/>
    <property type="molecule type" value="Genomic_DNA"/>
</dbReference>
<keyword evidence="2" id="KW-1185">Reference proteome</keyword>
<gene>
    <name evidence="1" type="ORF">SAMN05216548_12317</name>
</gene>
<accession>A0A1H9PWH1</accession>